<reference evidence="1" key="2">
    <citation type="submission" date="2025-03" db="EMBL/GenBank/DDBJ databases">
        <authorList>
            <consortium name="ELIXIR-Norway"/>
            <consortium name="Elixir Norway"/>
        </authorList>
    </citation>
    <scope>NUCLEOTIDE SEQUENCE</scope>
</reference>
<name>A0AC59YQS3_RANTA</name>
<sequence length="82" mass="8622">MSLKNIHRRSAVEQPPGQSSMWTGSPGPLSALWLPLPPPPPSEQLLLTAGAPRGARSRDARPQRPLLTAGRFVSGGGGHCCC</sequence>
<reference evidence="1" key="1">
    <citation type="submission" date="2023-05" db="EMBL/GenBank/DDBJ databases">
        <authorList>
            <consortium name="ELIXIR-Norway"/>
        </authorList>
    </citation>
    <scope>NUCLEOTIDE SEQUENCE</scope>
</reference>
<proteinExistence type="predicted"/>
<evidence type="ECO:0000313" key="1">
    <source>
        <dbReference type="EMBL" id="CAM9912030.1"/>
    </source>
</evidence>
<evidence type="ECO:0000313" key="2">
    <source>
        <dbReference type="Proteomes" id="UP001162501"/>
    </source>
</evidence>
<dbReference type="EMBL" id="OX596086">
    <property type="protein sequence ID" value="CAM9912030.1"/>
    <property type="molecule type" value="Genomic_DNA"/>
</dbReference>
<protein>
    <submittedName>
        <fullName evidence="1">Uncharacterized protein</fullName>
    </submittedName>
</protein>
<organism evidence="1 2">
    <name type="scientific">Rangifer tarandus platyrhynchus</name>
    <name type="common">Svalbard reindeer</name>
    <dbReference type="NCBI Taxonomy" id="3082113"/>
    <lineage>
        <taxon>Eukaryota</taxon>
        <taxon>Metazoa</taxon>
        <taxon>Chordata</taxon>
        <taxon>Craniata</taxon>
        <taxon>Vertebrata</taxon>
        <taxon>Euteleostomi</taxon>
        <taxon>Mammalia</taxon>
        <taxon>Eutheria</taxon>
        <taxon>Laurasiatheria</taxon>
        <taxon>Artiodactyla</taxon>
        <taxon>Ruminantia</taxon>
        <taxon>Pecora</taxon>
        <taxon>Cervidae</taxon>
        <taxon>Odocoileinae</taxon>
        <taxon>Rangifer</taxon>
    </lineage>
</organism>
<accession>A0AC59YQS3</accession>
<dbReference type="Proteomes" id="UP001162501">
    <property type="component" value="Chromosome 2"/>
</dbReference>
<gene>
    <name evidence="1" type="ORF">MRATA1EN22A_LOCUS9251</name>
</gene>